<feature type="region of interest" description="Disordered" evidence="1">
    <location>
        <begin position="269"/>
        <end position="289"/>
    </location>
</feature>
<feature type="region of interest" description="Disordered" evidence="1">
    <location>
        <begin position="28"/>
        <end position="76"/>
    </location>
</feature>
<reference evidence="2" key="1">
    <citation type="submission" date="2022-03" db="EMBL/GenBank/DDBJ databases">
        <authorList>
            <person name="Martin H S."/>
        </authorList>
    </citation>
    <scope>NUCLEOTIDE SEQUENCE</scope>
</reference>
<sequence length="306" mass="33344">MQLTEARASKVVQGLGLGMGLNSELSPSGYDGYQLFGENESAAPTTPPPPPAPPPPPNARFRAAADASPSTSRRVPVPLSFSSASRDICLAAINRIEGVFVQPSSETQRCRNEAALGDHTDTRRFICADVCRHKGLHLGNKGRRPHSPRRINNSGDKTRSPFFCWSTDTVAPLECLFACSVSERAIITSPSSDRTFSIERRSRSTGRQKVTHCRSGPIEPSVTGRSPANCPPKGDANRRRRDGAKASARIANCDTEWAGYQLFRRRVSVPGSRRDSAVAGRSGPLTQRREMRLQIRRCPEQPAAGR</sequence>
<feature type="compositionally biased region" description="Low complexity" evidence="1">
    <location>
        <begin position="59"/>
        <end position="69"/>
    </location>
</feature>
<gene>
    <name evidence="2" type="ORF">IPOD504_LOCUS14786</name>
</gene>
<feature type="non-terminal residue" evidence="2">
    <location>
        <position position="306"/>
    </location>
</feature>
<proteinExistence type="predicted"/>
<name>A0ABN8IXF2_9NEOP</name>
<feature type="compositionally biased region" description="Pro residues" evidence="1">
    <location>
        <begin position="45"/>
        <end position="58"/>
    </location>
</feature>
<dbReference type="Proteomes" id="UP000837857">
    <property type="component" value="Chromosome 5"/>
</dbReference>
<evidence type="ECO:0000313" key="3">
    <source>
        <dbReference type="Proteomes" id="UP000837857"/>
    </source>
</evidence>
<accession>A0ABN8IXF2</accession>
<feature type="compositionally biased region" description="Basic residues" evidence="1">
    <location>
        <begin position="203"/>
        <end position="212"/>
    </location>
</feature>
<keyword evidence="3" id="KW-1185">Reference proteome</keyword>
<evidence type="ECO:0000313" key="2">
    <source>
        <dbReference type="EMBL" id="CAH2069200.1"/>
    </source>
</evidence>
<dbReference type="EMBL" id="OW152817">
    <property type="protein sequence ID" value="CAH2069200.1"/>
    <property type="molecule type" value="Genomic_DNA"/>
</dbReference>
<protein>
    <submittedName>
        <fullName evidence="2">Uncharacterized protein</fullName>
    </submittedName>
</protein>
<evidence type="ECO:0000256" key="1">
    <source>
        <dbReference type="SAM" id="MobiDB-lite"/>
    </source>
</evidence>
<feature type="region of interest" description="Disordered" evidence="1">
    <location>
        <begin position="196"/>
        <end position="247"/>
    </location>
</feature>
<organism evidence="2 3">
    <name type="scientific">Iphiclides podalirius</name>
    <name type="common">scarce swallowtail</name>
    <dbReference type="NCBI Taxonomy" id="110791"/>
    <lineage>
        <taxon>Eukaryota</taxon>
        <taxon>Metazoa</taxon>
        <taxon>Ecdysozoa</taxon>
        <taxon>Arthropoda</taxon>
        <taxon>Hexapoda</taxon>
        <taxon>Insecta</taxon>
        <taxon>Pterygota</taxon>
        <taxon>Neoptera</taxon>
        <taxon>Endopterygota</taxon>
        <taxon>Lepidoptera</taxon>
        <taxon>Glossata</taxon>
        <taxon>Ditrysia</taxon>
        <taxon>Papilionoidea</taxon>
        <taxon>Papilionidae</taxon>
        <taxon>Papilioninae</taxon>
        <taxon>Iphiclides</taxon>
    </lineage>
</organism>